<name>A0AAE3IWJ5_9RHOB</name>
<feature type="transmembrane region" description="Helical" evidence="6">
    <location>
        <begin position="98"/>
        <end position="119"/>
    </location>
</feature>
<dbReference type="PANTHER" id="PTHR43124:SF3">
    <property type="entry name" value="CHLORAMPHENICOL EFFLUX PUMP RV0191"/>
    <property type="match status" value="1"/>
</dbReference>
<keyword evidence="3 6" id="KW-0812">Transmembrane</keyword>
<feature type="transmembrane region" description="Helical" evidence="6">
    <location>
        <begin position="162"/>
        <end position="179"/>
    </location>
</feature>
<organism evidence="8 9">
    <name type="scientific">Halocynthiibacter halioticoli</name>
    <dbReference type="NCBI Taxonomy" id="2986804"/>
    <lineage>
        <taxon>Bacteria</taxon>
        <taxon>Pseudomonadati</taxon>
        <taxon>Pseudomonadota</taxon>
        <taxon>Alphaproteobacteria</taxon>
        <taxon>Rhodobacterales</taxon>
        <taxon>Paracoccaceae</taxon>
        <taxon>Halocynthiibacter</taxon>
    </lineage>
</organism>
<evidence type="ECO:0000256" key="1">
    <source>
        <dbReference type="ARBA" id="ARBA00004651"/>
    </source>
</evidence>
<keyword evidence="9" id="KW-1185">Reference proteome</keyword>
<keyword evidence="5 6" id="KW-0472">Membrane</keyword>
<proteinExistence type="predicted"/>
<evidence type="ECO:0000256" key="2">
    <source>
        <dbReference type="ARBA" id="ARBA00022475"/>
    </source>
</evidence>
<evidence type="ECO:0000313" key="8">
    <source>
        <dbReference type="EMBL" id="MCV6823299.1"/>
    </source>
</evidence>
<dbReference type="InterPro" id="IPR020846">
    <property type="entry name" value="MFS_dom"/>
</dbReference>
<dbReference type="PROSITE" id="PS50850">
    <property type="entry name" value="MFS"/>
    <property type="match status" value="1"/>
</dbReference>
<dbReference type="Proteomes" id="UP001208041">
    <property type="component" value="Unassembled WGS sequence"/>
</dbReference>
<keyword evidence="4 6" id="KW-1133">Transmembrane helix</keyword>
<comment type="caution">
    <text evidence="8">The sequence shown here is derived from an EMBL/GenBank/DDBJ whole genome shotgun (WGS) entry which is preliminary data.</text>
</comment>
<feature type="transmembrane region" description="Helical" evidence="6">
    <location>
        <begin position="336"/>
        <end position="359"/>
    </location>
</feature>
<evidence type="ECO:0000259" key="7">
    <source>
        <dbReference type="PROSITE" id="PS50850"/>
    </source>
</evidence>
<gene>
    <name evidence="8" type="ORF">OH136_01915</name>
</gene>
<feature type="transmembrane region" description="Helical" evidence="6">
    <location>
        <begin position="304"/>
        <end position="329"/>
    </location>
</feature>
<dbReference type="InterPro" id="IPR005829">
    <property type="entry name" value="Sugar_transporter_CS"/>
</dbReference>
<keyword evidence="2" id="KW-1003">Cell membrane</keyword>
<feature type="transmembrane region" description="Helical" evidence="6">
    <location>
        <begin position="131"/>
        <end position="156"/>
    </location>
</feature>
<dbReference type="InterPro" id="IPR011701">
    <property type="entry name" value="MFS"/>
</dbReference>
<feature type="transmembrane region" description="Helical" evidence="6">
    <location>
        <begin position="73"/>
        <end position="92"/>
    </location>
</feature>
<dbReference type="Gene3D" id="1.20.1720.10">
    <property type="entry name" value="Multidrug resistance protein D"/>
    <property type="match status" value="1"/>
</dbReference>
<feature type="transmembrane region" description="Helical" evidence="6">
    <location>
        <begin position="211"/>
        <end position="233"/>
    </location>
</feature>
<feature type="domain" description="Major facilitator superfamily (MFS) profile" evidence="7">
    <location>
        <begin position="3"/>
        <end position="394"/>
    </location>
</feature>
<protein>
    <submittedName>
        <fullName evidence="8">MFS transporter</fullName>
    </submittedName>
</protein>
<dbReference type="EMBL" id="JAOYFC010000001">
    <property type="protein sequence ID" value="MCV6823299.1"/>
    <property type="molecule type" value="Genomic_DNA"/>
</dbReference>
<feature type="transmembrane region" description="Helical" evidence="6">
    <location>
        <begin position="245"/>
        <end position="265"/>
    </location>
</feature>
<dbReference type="Pfam" id="PF07690">
    <property type="entry name" value="MFS_1"/>
    <property type="match status" value="1"/>
</dbReference>
<feature type="transmembrane region" description="Helical" evidence="6">
    <location>
        <begin position="39"/>
        <end position="61"/>
    </location>
</feature>
<evidence type="ECO:0000256" key="3">
    <source>
        <dbReference type="ARBA" id="ARBA00022692"/>
    </source>
</evidence>
<dbReference type="GO" id="GO:0005886">
    <property type="term" value="C:plasma membrane"/>
    <property type="evidence" value="ECO:0007669"/>
    <property type="project" value="UniProtKB-SubCell"/>
</dbReference>
<reference evidence="8" key="1">
    <citation type="submission" date="2022-10" db="EMBL/GenBank/DDBJ databases">
        <authorList>
            <person name="Yue Y."/>
        </authorList>
    </citation>
    <scope>NUCLEOTIDE SEQUENCE</scope>
    <source>
        <strain evidence="8">Z654</strain>
    </source>
</reference>
<dbReference type="GO" id="GO:0022857">
    <property type="term" value="F:transmembrane transporter activity"/>
    <property type="evidence" value="ECO:0007669"/>
    <property type="project" value="InterPro"/>
</dbReference>
<feature type="transmembrane region" description="Helical" evidence="6">
    <location>
        <begin position="277"/>
        <end position="298"/>
    </location>
</feature>
<evidence type="ECO:0000256" key="4">
    <source>
        <dbReference type="ARBA" id="ARBA00022989"/>
    </source>
</evidence>
<dbReference type="PANTHER" id="PTHR43124">
    <property type="entry name" value="PURINE EFFLUX PUMP PBUE"/>
    <property type="match status" value="1"/>
</dbReference>
<comment type="subcellular location">
    <subcellularLocation>
        <location evidence="1">Cell membrane</location>
        <topology evidence="1">Multi-pass membrane protein</topology>
    </subcellularLocation>
</comment>
<dbReference type="SUPFAM" id="SSF103473">
    <property type="entry name" value="MFS general substrate transporter"/>
    <property type="match status" value="1"/>
</dbReference>
<dbReference type="RefSeq" id="WP_263952139.1">
    <property type="nucleotide sequence ID" value="NZ_JAOYFC010000001.1"/>
</dbReference>
<dbReference type="InterPro" id="IPR036259">
    <property type="entry name" value="MFS_trans_sf"/>
</dbReference>
<dbReference type="PROSITE" id="PS00216">
    <property type="entry name" value="SUGAR_TRANSPORT_1"/>
    <property type="match status" value="1"/>
</dbReference>
<sequence>MSRAERLALYVALTALTAFAIDGVLPVMPAIDAEFSPELPFSVGQIITAFVLGMAVGELAIGPISDAVGRRPSVIAGLAIFVIGSVLAAIATSFEALILGRFLQGVGVAGPKIGTRAMIRDQFEGADMAKVMSMIFTLLVFVPMIAPALGAALAAITGWRGVLWGYLVLAAILGAWLWARHPETHPKANRVPLKPGPLLRNFAIIVSRRDVFPIIVAIGFVFGGQLAYFAVAAELFGEFYGKQSQMPALIALLATGMGAALMLNVRFVGQTGLERPIWIGLLLMGGAGSALLITALGFDGQPPLGLLLALAWVAFFALGLLFGNLGALAMRPLGELAGLGSSLIASVSSVVAFVFTTVIKSAVNGPVWTIAWGFTLAAVASSVLFRHTLTPTNAQN</sequence>
<evidence type="ECO:0000256" key="6">
    <source>
        <dbReference type="SAM" id="Phobius"/>
    </source>
</evidence>
<dbReference type="AlphaFoldDB" id="A0AAE3IWJ5"/>
<accession>A0AAE3IWJ5</accession>
<evidence type="ECO:0000256" key="5">
    <source>
        <dbReference type="ARBA" id="ARBA00023136"/>
    </source>
</evidence>
<evidence type="ECO:0000313" key="9">
    <source>
        <dbReference type="Proteomes" id="UP001208041"/>
    </source>
</evidence>
<dbReference type="InterPro" id="IPR050189">
    <property type="entry name" value="MFS_Efflux_Transporters"/>
</dbReference>
<feature type="transmembrane region" description="Helical" evidence="6">
    <location>
        <begin position="365"/>
        <end position="385"/>
    </location>
</feature>